<proteinExistence type="inferred from homology"/>
<sequence length="108" mass="12273">MVSKNLDSCRGYIRVGQEPVFKKPVNVPKGYMAVYVGQKDGDFERVLVPVECFNHPLFGDLLKESEEEYGFNHPVGLPYRVVFRNLGEFGPGSSREMYPENADVEDIQ</sequence>
<dbReference type="Proteomes" id="UP001291926">
    <property type="component" value="Unassembled WGS sequence"/>
</dbReference>
<reference evidence="3 4" key="1">
    <citation type="journal article" date="2023" name="bioRxiv">
        <title>Genome report: Whole genome sequence and annotation of Penstemon davidsonii.</title>
        <authorList>
            <person name="Ostevik K.L."/>
            <person name="Alabady M."/>
            <person name="Zhang M."/>
            <person name="Rausher M.D."/>
        </authorList>
    </citation>
    <scope>NUCLEOTIDE SEQUENCE [LARGE SCALE GENOMIC DNA]</scope>
    <source>
        <strain evidence="3">DNT005</strain>
        <tissue evidence="3">Whole leaf</tissue>
    </source>
</reference>
<feature type="region of interest" description="Disordered" evidence="2">
    <location>
        <begin position="89"/>
        <end position="108"/>
    </location>
</feature>
<comment type="similarity">
    <text evidence="1">Belongs to the ARG7 family.</text>
</comment>
<dbReference type="PANTHER" id="PTHR31374">
    <property type="entry name" value="AUXIN-INDUCED PROTEIN-LIKE-RELATED"/>
    <property type="match status" value="1"/>
</dbReference>
<organism evidence="3 4">
    <name type="scientific">Penstemon davidsonii</name>
    <dbReference type="NCBI Taxonomy" id="160366"/>
    <lineage>
        <taxon>Eukaryota</taxon>
        <taxon>Viridiplantae</taxon>
        <taxon>Streptophyta</taxon>
        <taxon>Embryophyta</taxon>
        <taxon>Tracheophyta</taxon>
        <taxon>Spermatophyta</taxon>
        <taxon>Magnoliopsida</taxon>
        <taxon>eudicotyledons</taxon>
        <taxon>Gunneridae</taxon>
        <taxon>Pentapetalae</taxon>
        <taxon>asterids</taxon>
        <taxon>lamiids</taxon>
        <taxon>Lamiales</taxon>
        <taxon>Plantaginaceae</taxon>
        <taxon>Cheloneae</taxon>
        <taxon>Penstemon</taxon>
    </lineage>
</organism>
<keyword evidence="4" id="KW-1185">Reference proteome</keyword>
<dbReference type="PANTHER" id="PTHR31374:SF304">
    <property type="entry name" value="OS04G0537100 PROTEIN"/>
    <property type="match status" value="1"/>
</dbReference>
<dbReference type="Pfam" id="PF02519">
    <property type="entry name" value="Auxin_inducible"/>
    <property type="match status" value="1"/>
</dbReference>
<accession>A0ABR0D3F9</accession>
<name>A0ABR0D3F9_9LAMI</name>
<dbReference type="InterPro" id="IPR003676">
    <property type="entry name" value="SAUR_fam"/>
</dbReference>
<evidence type="ECO:0000313" key="4">
    <source>
        <dbReference type="Proteomes" id="UP001291926"/>
    </source>
</evidence>
<dbReference type="EMBL" id="JAYDYQ010002534">
    <property type="protein sequence ID" value="KAK4483173.1"/>
    <property type="molecule type" value="Genomic_DNA"/>
</dbReference>
<comment type="caution">
    <text evidence="3">The sequence shown here is derived from an EMBL/GenBank/DDBJ whole genome shotgun (WGS) entry which is preliminary data.</text>
</comment>
<evidence type="ECO:0000256" key="2">
    <source>
        <dbReference type="SAM" id="MobiDB-lite"/>
    </source>
</evidence>
<gene>
    <name evidence="3" type="ORF">RD792_010353</name>
</gene>
<evidence type="ECO:0000313" key="3">
    <source>
        <dbReference type="EMBL" id="KAK4483173.1"/>
    </source>
</evidence>
<evidence type="ECO:0000256" key="1">
    <source>
        <dbReference type="ARBA" id="ARBA00006974"/>
    </source>
</evidence>
<protein>
    <submittedName>
        <fullName evidence="3">Uncharacterized protein</fullName>
    </submittedName>
</protein>